<name>A0ABQ1J5Q1_9PROT</name>
<gene>
    <name evidence="1" type="ORF">GCM10011505_46530</name>
</gene>
<evidence type="ECO:0000313" key="1">
    <source>
        <dbReference type="EMBL" id="GGB60501.1"/>
    </source>
</evidence>
<reference evidence="2" key="1">
    <citation type="journal article" date="2019" name="Int. J. Syst. Evol. Microbiol.">
        <title>The Global Catalogue of Microorganisms (GCM) 10K type strain sequencing project: providing services to taxonomists for standard genome sequencing and annotation.</title>
        <authorList>
            <consortium name="The Broad Institute Genomics Platform"/>
            <consortium name="The Broad Institute Genome Sequencing Center for Infectious Disease"/>
            <person name="Wu L."/>
            <person name="Ma J."/>
        </authorList>
    </citation>
    <scope>NUCLEOTIDE SEQUENCE [LARGE SCALE GENOMIC DNA]</scope>
    <source>
        <strain evidence="2">CGMCC 1.10188</strain>
    </source>
</reference>
<dbReference type="EMBL" id="BMDZ01000095">
    <property type="protein sequence ID" value="GGB60501.1"/>
    <property type="molecule type" value="Genomic_DNA"/>
</dbReference>
<proteinExistence type="predicted"/>
<evidence type="ECO:0000313" key="2">
    <source>
        <dbReference type="Proteomes" id="UP000603352"/>
    </source>
</evidence>
<dbReference type="RefSeq" id="WP_188582489.1">
    <property type="nucleotide sequence ID" value="NZ_BMDZ01000095.1"/>
</dbReference>
<dbReference type="Proteomes" id="UP000603352">
    <property type="component" value="Unassembled WGS sequence"/>
</dbReference>
<organism evidence="1 2">
    <name type="scientific">Tistrella bauzanensis</name>
    <dbReference type="NCBI Taxonomy" id="657419"/>
    <lineage>
        <taxon>Bacteria</taxon>
        <taxon>Pseudomonadati</taxon>
        <taxon>Pseudomonadota</taxon>
        <taxon>Alphaproteobacteria</taxon>
        <taxon>Geminicoccales</taxon>
        <taxon>Geminicoccaceae</taxon>
        <taxon>Tistrella</taxon>
    </lineage>
</organism>
<protein>
    <submittedName>
        <fullName evidence="1">Uncharacterized protein</fullName>
    </submittedName>
</protein>
<accession>A0ABQ1J5Q1</accession>
<sequence length="59" mass="6636">MKNIYEVRNTTAEPSLVDDMRNFLAAVPESETYSHLASRLESMTGQVLKDEAGKRAAHR</sequence>
<keyword evidence="2" id="KW-1185">Reference proteome</keyword>
<comment type="caution">
    <text evidence="1">The sequence shown here is derived from an EMBL/GenBank/DDBJ whole genome shotgun (WGS) entry which is preliminary data.</text>
</comment>